<protein>
    <submittedName>
        <fullName evidence="4">Polyketide synthase</fullName>
    </submittedName>
</protein>
<dbReference type="InterPro" id="IPR013120">
    <property type="entry name" value="FAR_NAD-bd"/>
</dbReference>
<gene>
    <name evidence="4" type="ORF">FBEOM_12750</name>
</gene>
<reference evidence="4" key="2">
    <citation type="submission" date="2020-02" db="EMBL/GenBank/DDBJ databases">
        <title>Identification and distribution of gene clusters putatively required for synthesis of sphingolipid metabolism inhibitors in phylogenetically diverse species of the filamentous fungus Fusarium.</title>
        <authorList>
            <person name="Kim H.-S."/>
            <person name="Busman M."/>
            <person name="Brown D.W."/>
            <person name="Divon H."/>
            <person name="Uhlig S."/>
            <person name="Proctor R.H."/>
        </authorList>
    </citation>
    <scope>NUCLEOTIDE SEQUENCE</scope>
    <source>
        <strain evidence="4">NRRL 25174</strain>
    </source>
</reference>
<dbReference type="InterPro" id="IPR051414">
    <property type="entry name" value="Adenylate-forming_Reductase"/>
</dbReference>
<evidence type="ECO:0000256" key="1">
    <source>
        <dbReference type="ARBA" id="ARBA00022450"/>
    </source>
</evidence>
<evidence type="ECO:0000313" key="4">
    <source>
        <dbReference type="EMBL" id="KAF4333435.1"/>
    </source>
</evidence>
<dbReference type="PANTHER" id="PTHR43439:SF2">
    <property type="entry name" value="ENZYME, PUTATIVE (JCVI)-RELATED"/>
    <property type="match status" value="1"/>
</dbReference>
<name>A0A9P5A6Z9_9HYPO</name>
<dbReference type="Gene3D" id="3.40.50.720">
    <property type="entry name" value="NAD(P)-binding Rossmann-like Domain"/>
    <property type="match status" value="1"/>
</dbReference>
<feature type="domain" description="Thioester reductase (TE)" evidence="3">
    <location>
        <begin position="29"/>
        <end position="123"/>
    </location>
</feature>
<keyword evidence="1" id="KW-0596">Phosphopantetheine</keyword>
<reference evidence="4" key="1">
    <citation type="journal article" date="2017" name="Mycologia">
        <title>Fusarium algeriense, sp. nov., a novel toxigenic crown rot pathogen of durum wheat from Algeria is nested in the Fusarium burgessii species complex.</title>
        <authorList>
            <person name="Laraba I."/>
            <person name="Keddad A."/>
            <person name="Boureghda H."/>
            <person name="Abdallah N."/>
            <person name="Vaughan M.M."/>
            <person name="Proctor R.H."/>
            <person name="Busman M."/>
            <person name="O'Donnell K."/>
        </authorList>
    </citation>
    <scope>NUCLEOTIDE SEQUENCE</scope>
    <source>
        <strain evidence="4">NRRL 25174</strain>
    </source>
</reference>
<dbReference type="InterPro" id="IPR036291">
    <property type="entry name" value="NAD(P)-bd_dom_sf"/>
</dbReference>
<accession>A0A9P5A6Z9</accession>
<comment type="caution">
    <text evidence="4">The sequence shown here is derived from an EMBL/GenBank/DDBJ whole genome shotgun (WGS) entry which is preliminary data.</text>
</comment>
<dbReference type="Pfam" id="PF07993">
    <property type="entry name" value="NAD_binding_4"/>
    <property type="match status" value="1"/>
</dbReference>
<keyword evidence="2" id="KW-0597">Phosphoprotein</keyword>
<dbReference type="AlphaFoldDB" id="A0A9P5A6Z9"/>
<dbReference type="EMBL" id="PVQB02000840">
    <property type="protein sequence ID" value="KAF4333435.1"/>
    <property type="molecule type" value="Genomic_DNA"/>
</dbReference>
<dbReference type="OrthoDB" id="329835at2759"/>
<dbReference type="SUPFAM" id="SSF51735">
    <property type="entry name" value="NAD(P)-binding Rossmann-fold domains"/>
    <property type="match status" value="1"/>
</dbReference>
<evidence type="ECO:0000259" key="3">
    <source>
        <dbReference type="Pfam" id="PF07993"/>
    </source>
</evidence>
<sequence>MACREDAPFITFQLVSSIGVVGHFDSTLVPEERVPLSAALPIGYCEAKRACERILDETLHKHPDIFHAMTVRPGQIAGSSKSGFWNPVEHFAFLVKSSQSLRAWPDFDGVVQWVPVDVVAATMVDLLRIGDDDALEPHPVYHIDNPVGQPWKVMSQMLAAALDIPPQRILPFNRWVKLVCQSPLPTDSWNPAARLTDFLDSNFERMSCGGLILDTTKAQAHSHSLAAQGAVSADVATRYITKWKEIVLKRYILH</sequence>
<dbReference type="PANTHER" id="PTHR43439">
    <property type="entry name" value="PHENYLACETATE-COENZYME A LIGASE"/>
    <property type="match status" value="1"/>
</dbReference>
<keyword evidence="5" id="KW-1185">Reference proteome</keyword>
<organism evidence="4 5">
    <name type="scientific">Fusarium beomiforme</name>
    <dbReference type="NCBI Taxonomy" id="44412"/>
    <lineage>
        <taxon>Eukaryota</taxon>
        <taxon>Fungi</taxon>
        <taxon>Dikarya</taxon>
        <taxon>Ascomycota</taxon>
        <taxon>Pezizomycotina</taxon>
        <taxon>Sordariomycetes</taxon>
        <taxon>Hypocreomycetidae</taxon>
        <taxon>Hypocreales</taxon>
        <taxon>Nectriaceae</taxon>
        <taxon>Fusarium</taxon>
        <taxon>Fusarium burgessii species complex</taxon>
    </lineage>
</organism>
<evidence type="ECO:0000256" key="2">
    <source>
        <dbReference type="ARBA" id="ARBA00022553"/>
    </source>
</evidence>
<proteinExistence type="predicted"/>
<dbReference type="Proteomes" id="UP000730481">
    <property type="component" value="Unassembled WGS sequence"/>
</dbReference>
<evidence type="ECO:0000313" key="5">
    <source>
        <dbReference type="Proteomes" id="UP000730481"/>
    </source>
</evidence>